<feature type="signal peptide" evidence="1">
    <location>
        <begin position="1"/>
        <end position="22"/>
    </location>
</feature>
<evidence type="ECO:0000313" key="3">
    <source>
        <dbReference type="Proteomes" id="UP000190648"/>
    </source>
</evidence>
<dbReference type="STRING" id="372326.A0A1V4K560"/>
<accession>A0A1V4K560</accession>
<organism evidence="2 3">
    <name type="scientific">Patagioenas fasciata monilis</name>
    <dbReference type="NCBI Taxonomy" id="372326"/>
    <lineage>
        <taxon>Eukaryota</taxon>
        <taxon>Metazoa</taxon>
        <taxon>Chordata</taxon>
        <taxon>Craniata</taxon>
        <taxon>Vertebrata</taxon>
        <taxon>Euteleostomi</taxon>
        <taxon>Archelosauria</taxon>
        <taxon>Archosauria</taxon>
        <taxon>Dinosauria</taxon>
        <taxon>Saurischia</taxon>
        <taxon>Theropoda</taxon>
        <taxon>Coelurosauria</taxon>
        <taxon>Aves</taxon>
        <taxon>Neognathae</taxon>
        <taxon>Neoaves</taxon>
        <taxon>Columbimorphae</taxon>
        <taxon>Columbiformes</taxon>
        <taxon>Columbidae</taxon>
        <taxon>Patagioenas</taxon>
    </lineage>
</organism>
<feature type="chain" id="PRO_5012212142" evidence="1">
    <location>
        <begin position="23"/>
        <end position="139"/>
    </location>
</feature>
<comment type="caution">
    <text evidence="2">The sequence shown here is derived from an EMBL/GenBank/DDBJ whole genome shotgun (WGS) entry which is preliminary data.</text>
</comment>
<evidence type="ECO:0000256" key="1">
    <source>
        <dbReference type="SAM" id="SignalP"/>
    </source>
</evidence>
<reference evidence="2 3" key="1">
    <citation type="submission" date="2016-02" db="EMBL/GenBank/DDBJ databases">
        <title>Band-tailed pigeon sequencing and assembly.</title>
        <authorList>
            <person name="Soares A.E."/>
            <person name="Novak B.J."/>
            <person name="Rice E.S."/>
            <person name="O'Connell B."/>
            <person name="Chang D."/>
            <person name="Weber S."/>
            <person name="Shapiro B."/>
        </authorList>
    </citation>
    <scope>NUCLEOTIDE SEQUENCE [LARGE SCALE GENOMIC DNA]</scope>
    <source>
        <strain evidence="2">BTP2013</strain>
        <tissue evidence="2">Blood</tissue>
    </source>
</reference>
<dbReference type="EMBL" id="LSYS01004372">
    <property type="protein sequence ID" value="OPJ79608.1"/>
    <property type="molecule type" value="Genomic_DNA"/>
</dbReference>
<dbReference type="AlphaFoldDB" id="A0A1V4K560"/>
<gene>
    <name evidence="2" type="ORF">AV530_009137</name>
</gene>
<proteinExistence type="predicted"/>
<keyword evidence="1" id="KW-0732">Signal</keyword>
<name>A0A1V4K560_PATFA</name>
<evidence type="ECO:0000313" key="2">
    <source>
        <dbReference type="EMBL" id="OPJ79608.1"/>
    </source>
</evidence>
<sequence>MDLRAGLALWLLCGLLLQPGRAERPPGPHLDETPIAGPGARWWSKPAGLFPPRQRSALQAVSELRQQSFGRQSSRKITLSGVEEQEGWSWVPAQRSHGPVCLYGPFTPQVSPAATLHCLLFLPLTGSFSLIPHVPLVQL</sequence>
<dbReference type="Proteomes" id="UP000190648">
    <property type="component" value="Unassembled WGS sequence"/>
</dbReference>
<protein>
    <submittedName>
        <fullName evidence="2">Uncharacterized protein</fullName>
    </submittedName>
</protein>
<keyword evidence="3" id="KW-1185">Reference proteome</keyword>